<dbReference type="EnsemblMetazoa" id="G34035.2">
    <property type="protein sequence ID" value="G34035.2:cds"/>
    <property type="gene ID" value="G34035"/>
</dbReference>
<dbReference type="InterPro" id="IPR046906">
    <property type="entry name" value="Mab-21_HhH/H2TH-like"/>
</dbReference>
<dbReference type="OMA" id="KEWITRR"/>
<protein>
    <recommendedName>
        <fullName evidence="1">Mab-21-like HhH/H2TH-like domain-containing protein</fullName>
    </recommendedName>
</protein>
<name>A0A8W8MMA7_MAGGI</name>
<dbReference type="Gene3D" id="1.10.1410.40">
    <property type="match status" value="1"/>
</dbReference>
<dbReference type="InterPro" id="IPR024810">
    <property type="entry name" value="MAB21L/cGLR"/>
</dbReference>
<reference evidence="2" key="1">
    <citation type="submission" date="2022-08" db="UniProtKB">
        <authorList>
            <consortium name="EnsemblMetazoa"/>
        </authorList>
    </citation>
    <scope>IDENTIFICATION</scope>
    <source>
        <strain evidence="2">05x7-T-G4-1.051#20</strain>
    </source>
</reference>
<evidence type="ECO:0000313" key="3">
    <source>
        <dbReference type="Proteomes" id="UP000005408"/>
    </source>
</evidence>
<keyword evidence="3" id="KW-1185">Reference proteome</keyword>
<sequence length="727" mass="83359">MEEVNHSKEFSVEEIAQVSVILSNCVFFTMASACKTNAQRNAILMEEFLYFVRHKQLLRRYFGGSAAEGTNLSTSDIDKMIVARCIYVCSDPADAKNVRGHVFLVDSQDSSQGYAKLVLLKSDSGIPTIFGDNGCPIKDMLEQNEEGKLVLPSEKVVQFWIKFLGKRQTATGPPETFQHGPCATAVNKDPQGYIKKEVGELIEQDFAHGLPFCRVPFEGEQWLRSRGHFNWPSMKTLEKIRTLDCHVVAVGDKISQHSSLEWRISYLLWERELVWSFNDTQLQCFVLLKSLLIKFIDPIVSEKLSSYHMKTVVFWESETIDDNCWRREFLLKFLKKCLLRLKDCVEKQTLMHFIDRSKNLFFGRLDDLEIKEKILEILKDILQNILVISMKCVDDIDLVTTWQNSHGHVDEFLYNCTVDHPSNITSDFEASRHSLELYHSEQVTWGINVGTALSDFKTLAEYHAALEDKNIASDFDEGFKRSVGMFVLLRSAIIQAVLMLRSKEANTSEKLQRLVNFMDEKSDIDAMSGKLYVITLLLAFGKKEEAYKRIKDAFFRSESPARYIYVGLSSTCKTIEISQQTISQTKGIPKCKNPKIRDFSVAYDMIFAKEDVSLVAGALKFECLVERSFLVHPVVYASYLRVLCCDKEEKMENIGRLHEAVKECEGTKHNYRHFNILGHCYHEAEFYEEACTCYLVSLSQTSANGRPNAAVLMLLVCLFNYMQMQRM</sequence>
<dbReference type="OrthoDB" id="6060960at2759"/>
<evidence type="ECO:0000313" key="2">
    <source>
        <dbReference type="EnsemblMetazoa" id="G34035.2:cds"/>
    </source>
</evidence>
<dbReference type="PANTHER" id="PTHR10656:SF69">
    <property type="entry name" value="MAB-21-LIKE HHH_H2TH-LIKE DOMAIN-CONTAINING PROTEIN"/>
    <property type="match status" value="1"/>
</dbReference>
<dbReference type="Pfam" id="PF20266">
    <property type="entry name" value="Mab-21_C"/>
    <property type="match status" value="1"/>
</dbReference>
<dbReference type="SMART" id="SM01265">
    <property type="entry name" value="Mab-21"/>
    <property type="match status" value="1"/>
</dbReference>
<dbReference type="Proteomes" id="UP000005408">
    <property type="component" value="Unassembled WGS sequence"/>
</dbReference>
<evidence type="ECO:0000259" key="1">
    <source>
        <dbReference type="Pfam" id="PF20266"/>
    </source>
</evidence>
<accession>A0A8W8MMA7</accession>
<feature type="domain" description="Mab-21-like HhH/H2TH-like" evidence="1">
    <location>
        <begin position="283"/>
        <end position="370"/>
    </location>
</feature>
<dbReference type="EnsemblMetazoa" id="G34035.1">
    <property type="protein sequence ID" value="G34035.1:cds"/>
    <property type="gene ID" value="G34035"/>
</dbReference>
<organism evidence="2 3">
    <name type="scientific">Magallana gigas</name>
    <name type="common">Pacific oyster</name>
    <name type="synonym">Crassostrea gigas</name>
    <dbReference type="NCBI Taxonomy" id="29159"/>
    <lineage>
        <taxon>Eukaryota</taxon>
        <taxon>Metazoa</taxon>
        <taxon>Spiralia</taxon>
        <taxon>Lophotrochozoa</taxon>
        <taxon>Mollusca</taxon>
        <taxon>Bivalvia</taxon>
        <taxon>Autobranchia</taxon>
        <taxon>Pteriomorphia</taxon>
        <taxon>Ostreida</taxon>
        <taxon>Ostreoidea</taxon>
        <taxon>Ostreidae</taxon>
        <taxon>Magallana</taxon>
    </lineage>
</organism>
<proteinExistence type="predicted"/>
<dbReference type="AlphaFoldDB" id="A0A8W8MMA7"/>
<dbReference type="PANTHER" id="PTHR10656">
    <property type="entry name" value="CELL FATE DETERMINING PROTEIN MAB21-RELATED"/>
    <property type="match status" value="1"/>
</dbReference>